<keyword evidence="1" id="KW-0812">Transmembrane</keyword>
<sequence>MYMTITFLLILRLVKHDCHNMDNQTFVSAAMSYQSTDVISRMERPDEVGNAEEPVTGVAIASDSISPNTQDNAPLLRAGILMTLLQLAIAYTIILFTVLSLCAISTNGAIEGGGVYCKCIQHFTFYALHN</sequence>
<accession>A0A0V0YGT9</accession>
<proteinExistence type="predicted"/>
<evidence type="ECO:0000256" key="2">
    <source>
        <dbReference type="SAM" id="SignalP"/>
    </source>
</evidence>
<feature type="transmembrane region" description="Helical" evidence="1">
    <location>
        <begin position="80"/>
        <end position="104"/>
    </location>
</feature>
<evidence type="ECO:0000313" key="4">
    <source>
        <dbReference type="Proteomes" id="UP000054815"/>
    </source>
</evidence>
<organism evidence="3 4">
    <name type="scientific">Trichinella pseudospiralis</name>
    <name type="common">Parasitic roundworm</name>
    <dbReference type="NCBI Taxonomy" id="6337"/>
    <lineage>
        <taxon>Eukaryota</taxon>
        <taxon>Metazoa</taxon>
        <taxon>Ecdysozoa</taxon>
        <taxon>Nematoda</taxon>
        <taxon>Enoplea</taxon>
        <taxon>Dorylaimia</taxon>
        <taxon>Trichinellida</taxon>
        <taxon>Trichinellidae</taxon>
        <taxon>Trichinella</taxon>
    </lineage>
</organism>
<reference evidence="3 4" key="1">
    <citation type="submission" date="2015-01" db="EMBL/GenBank/DDBJ databases">
        <title>Evolution of Trichinella species and genotypes.</title>
        <authorList>
            <person name="Korhonen P.K."/>
            <person name="Edoardo P."/>
            <person name="Giuseppe L.R."/>
            <person name="Gasser R.B."/>
        </authorList>
    </citation>
    <scope>NUCLEOTIDE SEQUENCE [LARGE SCALE GENOMIC DNA]</scope>
    <source>
        <strain evidence="3">ISS141</strain>
    </source>
</reference>
<keyword evidence="2" id="KW-0732">Signal</keyword>
<gene>
    <name evidence="3" type="primary">slc12a9</name>
    <name evidence="3" type="ORF">T4E_3984</name>
</gene>
<keyword evidence="1" id="KW-0472">Membrane</keyword>
<dbReference type="Proteomes" id="UP000054815">
    <property type="component" value="Unassembled WGS sequence"/>
</dbReference>
<dbReference type="EMBL" id="JYDU01000015">
    <property type="protein sequence ID" value="KRX99317.1"/>
    <property type="molecule type" value="Genomic_DNA"/>
</dbReference>
<name>A0A0V0YGT9_TRIPS</name>
<evidence type="ECO:0000256" key="1">
    <source>
        <dbReference type="SAM" id="Phobius"/>
    </source>
</evidence>
<dbReference type="AlphaFoldDB" id="A0A0V0YGT9"/>
<feature type="chain" id="PRO_5006873360" evidence="2">
    <location>
        <begin position="17"/>
        <end position="130"/>
    </location>
</feature>
<keyword evidence="1" id="KW-1133">Transmembrane helix</keyword>
<feature type="signal peptide" evidence="2">
    <location>
        <begin position="1"/>
        <end position="16"/>
    </location>
</feature>
<comment type="caution">
    <text evidence="3">The sequence shown here is derived from an EMBL/GenBank/DDBJ whole genome shotgun (WGS) entry which is preliminary data.</text>
</comment>
<protein>
    <submittedName>
        <fullName evidence="3">Solute carrier family 12 member 9</fullName>
    </submittedName>
</protein>
<evidence type="ECO:0000313" key="3">
    <source>
        <dbReference type="EMBL" id="KRX99317.1"/>
    </source>
</evidence>